<dbReference type="EMBL" id="JASPKZ010007289">
    <property type="protein sequence ID" value="KAJ9585243.1"/>
    <property type="molecule type" value="Genomic_DNA"/>
</dbReference>
<protein>
    <recommendedName>
        <fullName evidence="1">CHK kinase-like domain-containing protein</fullName>
    </recommendedName>
</protein>
<reference evidence="2" key="1">
    <citation type="journal article" date="2023" name="IScience">
        <title>Live-bearing cockroach genome reveals convergent evolutionary mechanisms linked to viviparity in insects and beyond.</title>
        <authorList>
            <person name="Fouks B."/>
            <person name="Harrison M.C."/>
            <person name="Mikhailova A.A."/>
            <person name="Marchal E."/>
            <person name="English S."/>
            <person name="Carruthers M."/>
            <person name="Jennings E.C."/>
            <person name="Chiamaka E.L."/>
            <person name="Frigard R.A."/>
            <person name="Pippel M."/>
            <person name="Attardo G.M."/>
            <person name="Benoit J.B."/>
            <person name="Bornberg-Bauer E."/>
            <person name="Tobe S.S."/>
        </authorList>
    </citation>
    <scope>NUCLEOTIDE SEQUENCE</scope>
    <source>
        <strain evidence="2">Stay&amp;Tobe</strain>
    </source>
</reference>
<dbReference type="SMART" id="SM00587">
    <property type="entry name" value="CHK"/>
    <property type="match status" value="1"/>
</dbReference>
<dbReference type="Pfam" id="PF02958">
    <property type="entry name" value="EcKL"/>
    <property type="match status" value="1"/>
</dbReference>
<dbReference type="Gene3D" id="3.90.1200.10">
    <property type="match status" value="1"/>
</dbReference>
<name>A0AAD7ZR94_DIPPU</name>
<dbReference type="InterPro" id="IPR011009">
    <property type="entry name" value="Kinase-like_dom_sf"/>
</dbReference>
<reference evidence="2" key="2">
    <citation type="submission" date="2023-05" db="EMBL/GenBank/DDBJ databases">
        <authorList>
            <person name="Fouks B."/>
        </authorList>
    </citation>
    <scope>NUCLEOTIDE SEQUENCE</scope>
    <source>
        <strain evidence="2">Stay&amp;Tobe</strain>
        <tissue evidence="2">Testes</tissue>
    </source>
</reference>
<proteinExistence type="predicted"/>
<keyword evidence="3" id="KW-1185">Reference proteome</keyword>
<dbReference type="Proteomes" id="UP001233999">
    <property type="component" value="Unassembled WGS sequence"/>
</dbReference>
<dbReference type="InterPro" id="IPR015897">
    <property type="entry name" value="CHK_kinase-like"/>
</dbReference>
<dbReference type="PANTHER" id="PTHR11012:SF56">
    <property type="entry name" value="CHK KINASE-LIKE DOMAIN-CONTAINING PROTEIN-RELATED"/>
    <property type="match status" value="1"/>
</dbReference>
<dbReference type="PANTHER" id="PTHR11012">
    <property type="entry name" value="PROTEIN KINASE-LIKE DOMAIN-CONTAINING"/>
    <property type="match status" value="1"/>
</dbReference>
<dbReference type="InterPro" id="IPR004119">
    <property type="entry name" value="EcKL"/>
</dbReference>
<evidence type="ECO:0000313" key="2">
    <source>
        <dbReference type="EMBL" id="KAJ9585243.1"/>
    </source>
</evidence>
<organism evidence="2 3">
    <name type="scientific">Diploptera punctata</name>
    <name type="common">Pacific beetle cockroach</name>
    <dbReference type="NCBI Taxonomy" id="6984"/>
    <lineage>
        <taxon>Eukaryota</taxon>
        <taxon>Metazoa</taxon>
        <taxon>Ecdysozoa</taxon>
        <taxon>Arthropoda</taxon>
        <taxon>Hexapoda</taxon>
        <taxon>Insecta</taxon>
        <taxon>Pterygota</taxon>
        <taxon>Neoptera</taxon>
        <taxon>Polyneoptera</taxon>
        <taxon>Dictyoptera</taxon>
        <taxon>Blattodea</taxon>
        <taxon>Blaberoidea</taxon>
        <taxon>Blaberidae</taxon>
        <taxon>Diplopterinae</taxon>
        <taxon>Diploptera</taxon>
    </lineage>
</organism>
<comment type="caution">
    <text evidence="2">The sequence shown here is derived from an EMBL/GenBank/DDBJ whole genome shotgun (WGS) entry which is preliminary data.</text>
</comment>
<dbReference type="SUPFAM" id="SSF56112">
    <property type="entry name" value="Protein kinase-like (PK-like)"/>
    <property type="match status" value="1"/>
</dbReference>
<accession>A0AAD7ZR94</accession>
<feature type="domain" description="CHK kinase-like" evidence="1">
    <location>
        <begin position="117"/>
        <end position="306"/>
    </location>
</feature>
<sequence>MATMDAPWMKKSNLEEWLKTPVLEVMLKDAQLNGDNYLSSMYRMRVKTKQGEKALIVKCRLQNTDAADAFEETSIFKKEAEMYWNTLPKLEKLLTLANQGEIEPLAPQCIYSCKDFLVMEDLSVDGYKMLERYQGLNLEQCLTVMRTLARFHAASVVLHEQDPQSMEEYDLSFFVETSLLQGWTTYFQGMINMLIEEMESWPAAQWKPYIEKLRHVQKDFMERLLQCVHRDNSDFNVLIHGDLWTNNILFRGDAARFIDFQLVHYSSPALDLRLFLATSPNMDVRINHSDRLIQEYHSILCSTLTALGSKKFITLEELYQMYRDKGFYGIFGIASEAAVMTAHPNCGFNLDEAIKGRTPGPQMYSDFFRDIVKLEFPILDKIGAFH</sequence>
<evidence type="ECO:0000313" key="3">
    <source>
        <dbReference type="Proteomes" id="UP001233999"/>
    </source>
</evidence>
<evidence type="ECO:0000259" key="1">
    <source>
        <dbReference type="SMART" id="SM00587"/>
    </source>
</evidence>
<gene>
    <name evidence="2" type="ORF">L9F63_002943</name>
</gene>
<dbReference type="AlphaFoldDB" id="A0AAD7ZR94"/>